<evidence type="ECO:0000313" key="2">
    <source>
        <dbReference type="EMBL" id="AVO38136.1"/>
    </source>
</evidence>
<dbReference type="InterPro" id="IPR021737">
    <property type="entry name" value="Phage_phiKZ_Orf197"/>
</dbReference>
<keyword evidence="1" id="KW-0812">Transmembrane</keyword>
<organism evidence="2 3">
    <name type="scientific">Pukyongiella litopenaei</name>
    <dbReference type="NCBI Taxonomy" id="2605946"/>
    <lineage>
        <taxon>Bacteria</taxon>
        <taxon>Pseudomonadati</taxon>
        <taxon>Pseudomonadota</taxon>
        <taxon>Alphaproteobacteria</taxon>
        <taxon>Rhodobacterales</taxon>
        <taxon>Paracoccaceae</taxon>
        <taxon>Pukyongiella</taxon>
    </lineage>
</organism>
<keyword evidence="1" id="KW-1133">Transmembrane helix</keyword>
<reference evidence="3" key="1">
    <citation type="submission" date="2018-03" db="EMBL/GenBank/DDBJ databases">
        <title>Genomic analysis of the strain SH-1 isolated from shrimp intestine.</title>
        <authorList>
            <person name="Kim Y.-S."/>
            <person name="Kim S.-E."/>
            <person name="Kim K.-H."/>
        </authorList>
    </citation>
    <scope>NUCLEOTIDE SEQUENCE [LARGE SCALE GENOMIC DNA]</scope>
    <source>
        <strain evidence="3">SH-1</strain>
    </source>
</reference>
<dbReference type="KEGG" id="thas:C6Y53_10740"/>
<feature type="transmembrane region" description="Helical" evidence="1">
    <location>
        <begin position="47"/>
        <end position="74"/>
    </location>
</feature>
<proteinExistence type="predicted"/>
<name>A0A2S0MQL9_9RHOB</name>
<sequence length="129" mass="14127">MGSGVFAVVLLIGLFQVKHLIADFFLQTPRMLCRRAIYLHPGRAEHAGLHGIGSAIVLALFGTPVGLILGIVLAEWVVHYHVDWAKGRFVETRKLTPASALYWYATGTDQALHQLTYLAIAAVWAACCL</sequence>
<evidence type="ECO:0000313" key="3">
    <source>
        <dbReference type="Proteomes" id="UP000237655"/>
    </source>
</evidence>
<protein>
    <submittedName>
        <fullName evidence="2">DUF3307 domain-containing protein</fullName>
    </submittedName>
</protein>
<dbReference type="Proteomes" id="UP000237655">
    <property type="component" value="Chromosome"/>
</dbReference>
<feature type="transmembrane region" description="Helical" evidence="1">
    <location>
        <begin position="6"/>
        <end position="26"/>
    </location>
</feature>
<dbReference type="EMBL" id="CP027665">
    <property type="protein sequence ID" value="AVO38136.1"/>
    <property type="molecule type" value="Genomic_DNA"/>
</dbReference>
<evidence type="ECO:0000256" key="1">
    <source>
        <dbReference type="SAM" id="Phobius"/>
    </source>
</evidence>
<keyword evidence="3" id="KW-1185">Reference proteome</keyword>
<accession>A0A2S0MQL9</accession>
<gene>
    <name evidence="2" type="ORF">C6Y53_10740</name>
</gene>
<keyword evidence="1" id="KW-0472">Membrane</keyword>
<dbReference type="Pfam" id="PF11750">
    <property type="entry name" value="DUF3307"/>
    <property type="match status" value="1"/>
</dbReference>
<dbReference type="RefSeq" id="WP_106472451.1">
    <property type="nucleotide sequence ID" value="NZ_CP027665.1"/>
</dbReference>
<dbReference type="AlphaFoldDB" id="A0A2S0MQL9"/>